<gene>
    <name evidence="3" type="ORF">ERW49_12235</name>
</gene>
<reference evidence="3 4" key="1">
    <citation type="submission" date="2019-02" db="EMBL/GenBank/DDBJ databases">
        <title>Genome sequences of Aliivibrio finisterrensis strains from farmed Atlantic salmon.</title>
        <authorList>
            <person name="Bowman J.P."/>
        </authorList>
    </citation>
    <scope>NUCLEOTIDE SEQUENCE [LARGE SCALE GENOMIC DNA]</scope>
    <source>
        <strain evidence="3 4">A32</strain>
    </source>
</reference>
<feature type="region of interest" description="Disordered" evidence="2">
    <location>
        <begin position="461"/>
        <end position="481"/>
    </location>
</feature>
<dbReference type="EMBL" id="SEZJ01000010">
    <property type="protein sequence ID" value="RYU45762.1"/>
    <property type="molecule type" value="Genomic_DNA"/>
</dbReference>
<dbReference type="AlphaFoldDB" id="A0A4Q5KKD4"/>
<evidence type="ECO:0000256" key="2">
    <source>
        <dbReference type="SAM" id="MobiDB-lite"/>
    </source>
</evidence>
<dbReference type="RefSeq" id="WP_130087670.1">
    <property type="nucleotide sequence ID" value="NZ_SEZJ01000010.1"/>
</dbReference>
<evidence type="ECO:0000256" key="1">
    <source>
        <dbReference type="SAM" id="Coils"/>
    </source>
</evidence>
<proteinExistence type="predicted"/>
<comment type="caution">
    <text evidence="3">The sequence shown here is derived from an EMBL/GenBank/DDBJ whole genome shotgun (WGS) entry which is preliminary data.</text>
</comment>
<keyword evidence="1" id="KW-0175">Coiled coil</keyword>
<dbReference type="Proteomes" id="UP000293465">
    <property type="component" value="Unassembled WGS sequence"/>
</dbReference>
<feature type="coiled-coil region" evidence="1">
    <location>
        <begin position="333"/>
        <end position="395"/>
    </location>
</feature>
<name>A0A4Q5KKD4_9GAMM</name>
<evidence type="ECO:0000313" key="3">
    <source>
        <dbReference type="EMBL" id="RYU45762.1"/>
    </source>
</evidence>
<dbReference type="GeneID" id="56275827"/>
<organism evidence="3 4">
    <name type="scientific">Aliivibrio finisterrensis</name>
    <dbReference type="NCBI Taxonomy" id="511998"/>
    <lineage>
        <taxon>Bacteria</taxon>
        <taxon>Pseudomonadati</taxon>
        <taxon>Pseudomonadota</taxon>
        <taxon>Gammaproteobacteria</taxon>
        <taxon>Vibrionales</taxon>
        <taxon>Vibrionaceae</taxon>
        <taxon>Aliivibrio</taxon>
    </lineage>
</organism>
<sequence length="481" mass="53409">MKQYFKVAVIASALVGVVGCQSTGGETSAVSVEQNKNTPSIATFDALQKQYSLDKTTFDSVSEFQIYSESTYASMMDEWLEAKEIFLEIEKEPGLINEEYSMFSSGSYAAKYMSLVTNADAQFNKLKSYKENADIVLSDAIAQMTYINSIDVQRYYPQEFANLNKQYKALFVTVIEDDIAEAQTEQASFLTKAKVTEIKTTLKIHVEPLEKEFSILSSKGFKAIAPISYGQTKAELDKTKKAVQANNRDQALIADVVAKTRFQIDHLKNMAAEVKLLKAVKNGQFEQTVLEFENKLLSVSQAINGDDYRDQPLRIQTESILADVQQMHEKNNTADLEAKIKDLNVQIKTLEVTVEKQTNDRADVQKQVLVLTQQLERNDNLINNLNSVIASYKEKEVAEKAAEESLSSSEEPTTVEDTAAIAEPTNAKEAEVQESKEVVAETVEAEVSSTDAVNVDAESIPVESTTVSAPAEEIKVETEIK</sequence>
<feature type="region of interest" description="Disordered" evidence="2">
    <location>
        <begin position="402"/>
        <end position="434"/>
    </location>
</feature>
<accession>A0A4Q5KKD4</accession>
<dbReference type="PROSITE" id="PS51257">
    <property type="entry name" value="PROKAR_LIPOPROTEIN"/>
    <property type="match status" value="1"/>
</dbReference>
<feature type="compositionally biased region" description="Basic and acidic residues" evidence="2">
    <location>
        <begin position="472"/>
        <end position="481"/>
    </location>
</feature>
<protein>
    <submittedName>
        <fullName evidence="3">Uncharacterized protein</fullName>
    </submittedName>
</protein>
<evidence type="ECO:0000313" key="4">
    <source>
        <dbReference type="Proteomes" id="UP000293465"/>
    </source>
</evidence>
<dbReference type="OrthoDB" id="5901624at2"/>